<reference evidence="2 3" key="1">
    <citation type="submission" date="2013-11" db="EMBL/GenBank/DDBJ databases">
        <title>The Genome Sequence of Phytophthora parasitica P1976.</title>
        <authorList>
            <consortium name="The Broad Institute Genomics Platform"/>
            <person name="Russ C."/>
            <person name="Tyler B."/>
            <person name="Panabieres F."/>
            <person name="Shan W."/>
            <person name="Tripathy S."/>
            <person name="Grunwald N."/>
            <person name="Machado M."/>
            <person name="Johnson C.S."/>
            <person name="Walker B."/>
            <person name="Young S."/>
            <person name="Zeng Q."/>
            <person name="Gargeya S."/>
            <person name="Fitzgerald M."/>
            <person name="Haas B."/>
            <person name="Abouelleil A."/>
            <person name="Allen A.W."/>
            <person name="Alvarado L."/>
            <person name="Arachchi H.M."/>
            <person name="Berlin A.M."/>
            <person name="Chapman S.B."/>
            <person name="Gainer-Dewar J."/>
            <person name="Goldberg J."/>
            <person name="Griggs A."/>
            <person name="Gujja S."/>
            <person name="Hansen M."/>
            <person name="Howarth C."/>
            <person name="Imamovic A."/>
            <person name="Ireland A."/>
            <person name="Larimer J."/>
            <person name="McCowan C."/>
            <person name="Murphy C."/>
            <person name="Pearson M."/>
            <person name="Poon T.W."/>
            <person name="Priest M."/>
            <person name="Roberts A."/>
            <person name="Saif S."/>
            <person name="Shea T."/>
            <person name="Sisk P."/>
            <person name="Sykes S."/>
            <person name="Wortman J."/>
            <person name="Nusbaum C."/>
            <person name="Birren B."/>
        </authorList>
    </citation>
    <scope>NUCLEOTIDE SEQUENCE [LARGE SCALE GENOMIC DNA]</scope>
    <source>
        <strain evidence="2 3">P1976</strain>
    </source>
</reference>
<keyword evidence="1" id="KW-1133">Transmembrane helix</keyword>
<dbReference type="Proteomes" id="UP000028582">
    <property type="component" value="Unassembled WGS sequence"/>
</dbReference>
<proteinExistence type="predicted"/>
<gene>
    <name evidence="2" type="ORF">F444_11804</name>
</gene>
<keyword evidence="1" id="KW-0472">Membrane</keyword>
<evidence type="ECO:0000313" key="2">
    <source>
        <dbReference type="EMBL" id="ETO71940.1"/>
    </source>
</evidence>
<protein>
    <submittedName>
        <fullName evidence="2">Uncharacterized protein</fullName>
    </submittedName>
</protein>
<dbReference type="AlphaFoldDB" id="A0A080ZZ79"/>
<keyword evidence="1" id="KW-0812">Transmembrane</keyword>
<evidence type="ECO:0000256" key="1">
    <source>
        <dbReference type="SAM" id="Phobius"/>
    </source>
</evidence>
<accession>A0A080ZZ79</accession>
<feature type="transmembrane region" description="Helical" evidence="1">
    <location>
        <begin position="80"/>
        <end position="98"/>
    </location>
</feature>
<sequence>MKWAGQTTHAQTKATSASTARVAADRRILDWLCLLDAVAWMAESRCTRQGHSRSVFAKHCAACAYPLESQRNLKNNSTRVTFLLVAIKASIIFLVRSMPRAGP</sequence>
<comment type="caution">
    <text evidence="2">The sequence shown here is derived from an EMBL/GenBank/DDBJ whole genome shotgun (WGS) entry which is preliminary data.</text>
</comment>
<dbReference type="EMBL" id="ANJA01002126">
    <property type="protein sequence ID" value="ETO71940.1"/>
    <property type="molecule type" value="Genomic_DNA"/>
</dbReference>
<organism evidence="2 3">
    <name type="scientific">Phytophthora nicotianae P1976</name>
    <dbReference type="NCBI Taxonomy" id="1317066"/>
    <lineage>
        <taxon>Eukaryota</taxon>
        <taxon>Sar</taxon>
        <taxon>Stramenopiles</taxon>
        <taxon>Oomycota</taxon>
        <taxon>Peronosporomycetes</taxon>
        <taxon>Peronosporales</taxon>
        <taxon>Peronosporaceae</taxon>
        <taxon>Phytophthora</taxon>
    </lineage>
</organism>
<name>A0A080ZZ79_PHYNI</name>
<evidence type="ECO:0000313" key="3">
    <source>
        <dbReference type="Proteomes" id="UP000028582"/>
    </source>
</evidence>